<dbReference type="Gene3D" id="3.30.930.10">
    <property type="entry name" value="Bira Bifunctional Protein, Domain 2"/>
    <property type="match status" value="1"/>
</dbReference>
<feature type="binding site" evidence="11">
    <location>
        <position position="573"/>
    </location>
    <ligand>
        <name>Zn(2+)</name>
        <dbReference type="ChEBI" id="CHEBI:29105"/>
    </ligand>
</feature>
<evidence type="ECO:0000313" key="15">
    <source>
        <dbReference type="Proteomes" id="UP000239867"/>
    </source>
</evidence>
<dbReference type="GO" id="GO:0005829">
    <property type="term" value="C:cytosol"/>
    <property type="evidence" value="ECO:0007669"/>
    <property type="project" value="TreeGrafter"/>
</dbReference>
<feature type="binding site" evidence="11">
    <location>
        <position position="671"/>
    </location>
    <ligand>
        <name>Zn(2+)</name>
        <dbReference type="ChEBI" id="CHEBI:29105"/>
    </ligand>
</feature>
<feature type="binding site" evidence="11">
    <location>
        <position position="675"/>
    </location>
    <ligand>
        <name>Zn(2+)</name>
        <dbReference type="ChEBI" id="CHEBI:29105"/>
    </ligand>
</feature>
<proteinExistence type="inferred from homology"/>
<dbReference type="Gene3D" id="3.30.54.20">
    <property type="match status" value="1"/>
</dbReference>
<dbReference type="GO" id="GO:0045892">
    <property type="term" value="P:negative regulation of DNA-templated transcription"/>
    <property type="evidence" value="ECO:0007669"/>
    <property type="project" value="TreeGrafter"/>
</dbReference>
<dbReference type="CDD" id="cd00673">
    <property type="entry name" value="AlaRS_core"/>
    <property type="match status" value="1"/>
</dbReference>
<comment type="cofactor">
    <cofactor evidence="11">
        <name>Zn(2+)</name>
        <dbReference type="ChEBI" id="CHEBI:29105"/>
    </cofactor>
    <text evidence="11">Binds 1 zinc ion per subunit.</text>
</comment>
<protein>
    <recommendedName>
        <fullName evidence="11">Alanine--tRNA ligase</fullName>
        <ecNumber evidence="11">6.1.1.7</ecNumber>
    </recommendedName>
    <alternativeName>
        <fullName evidence="11">Alanyl-tRNA synthetase</fullName>
        <shortName evidence="11">AlaRS</shortName>
    </alternativeName>
</protein>
<dbReference type="InterPro" id="IPR009000">
    <property type="entry name" value="Transl_B-barrel_sf"/>
</dbReference>
<evidence type="ECO:0000256" key="12">
    <source>
        <dbReference type="SAM" id="Coils"/>
    </source>
</evidence>
<dbReference type="InterPro" id="IPR018162">
    <property type="entry name" value="Ala-tRNA-ligase_IIc_anticod-bd"/>
</dbReference>
<dbReference type="InterPro" id="IPR012947">
    <property type="entry name" value="tRNA_SAD"/>
</dbReference>
<keyword evidence="2 11" id="KW-0820">tRNA-binding</keyword>
<dbReference type="KEGG" id="deo:CAY53_10345"/>
<dbReference type="InterPro" id="IPR050058">
    <property type="entry name" value="Ala-tRNA_ligase"/>
</dbReference>
<dbReference type="FunFam" id="3.30.54.20:FF:000001">
    <property type="entry name" value="Alanine--tRNA ligase"/>
    <property type="match status" value="1"/>
</dbReference>
<evidence type="ECO:0000259" key="13">
    <source>
        <dbReference type="PROSITE" id="PS50860"/>
    </source>
</evidence>
<keyword evidence="5 11" id="KW-0547">Nucleotide-binding</keyword>
<dbReference type="GO" id="GO:0005524">
    <property type="term" value="F:ATP binding"/>
    <property type="evidence" value="ECO:0007669"/>
    <property type="project" value="UniProtKB-UniRule"/>
</dbReference>
<comment type="catalytic activity">
    <reaction evidence="11">
        <text>tRNA(Ala) + L-alanine + ATP = L-alanyl-tRNA(Ala) + AMP + diphosphate</text>
        <dbReference type="Rhea" id="RHEA:12540"/>
        <dbReference type="Rhea" id="RHEA-COMP:9657"/>
        <dbReference type="Rhea" id="RHEA-COMP:9923"/>
        <dbReference type="ChEBI" id="CHEBI:30616"/>
        <dbReference type="ChEBI" id="CHEBI:33019"/>
        <dbReference type="ChEBI" id="CHEBI:57972"/>
        <dbReference type="ChEBI" id="CHEBI:78442"/>
        <dbReference type="ChEBI" id="CHEBI:78497"/>
        <dbReference type="ChEBI" id="CHEBI:456215"/>
        <dbReference type="EC" id="6.1.1.7"/>
    </reaction>
</comment>
<sequence length="880" mass="97529">MTGQELREKFLRYFESRGHTRIAGSSLVPHDDPTLLFVNAGMVQFKKVFMGEESSACQRATTAQPCVRAGGKHNDLENVGYTARHHTFFEMLGNFSFGDYFKREAIHFAWDFLTKELHLDPQKLWVTVYQDDDEACRLWEEVEDLPKGRIVRMGEKDNFWAMGDTGPCGPCSEIHLDQGPEVGCGRPDCRLGCDCDRFLELWNLVFMQFYRAADGTMTRLPRPSIDTGMGLERVAAVLQGKHNNFDSDLFTPIIDRIAEISGRRYHENGQDDISMRVIADHARATTFLVADGVLPANEGRGYVLRRIMRRAIRYGRTLGLSDFFHDTCALVTELMAPSYPHLKNTAGLLQQVASHEESRFGATLDQGLLRLDQEIERLKQAQGDQARLDGEFIFRLYDTYGFPVDIVRDAAIERGISLDEQGFDRAMERQREMSRKSWKGTDVSHLEAGVLELDQQGLKSEFTGYEATSGPARILGMVDERGVLITHAGAGAELKILVDRTPFYAERGGQEGDQGQITWPGGRFAVTATSAPIEGLILHEGRLAQGEVETGMTVSMEVSPRRQETACNHTATHLLHAAMKHILGPHVQQAGSSVDHNRLRFDFTHFSPLSRGEIFTIEQMVNDRIRRNSEVVTEVLDRESAIASGATALFGEKYGDRVRVVRIGEFSRELCGGTHVRRSGDIGFFKIVSESGIAAGVRRIEALTGTAALRWVEDMMHAANAASEAAGVPLEAVPDKIQTLIKHQKELEKQIAALNANLALADMDQLLAEKREVSGIALLARRVPLDSVKTLREIGDRVRRKMPDGIIVLGGECEGKVALIALVSEQYSKRLQAGSLVNRIAAMVGGKGGGRPDMAQAGGTMPDKLNEAIRAVPDIVLDML</sequence>
<keyword evidence="6 11" id="KW-0862">Zinc</keyword>
<feature type="coiled-coil region" evidence="12">
    <location>
        <begin position="737"/>
        <end position="764"/>
    </location>
</feature>
<name>A0A2L1GQB2_9BACT</name>
<comment type="domain">
    <text evidence="11">Consists of three domains; the N-terminal catalytic domain, the editing domain and the C-terminal C-Ala domain. The editing domain removes incorrectly charged amino acids, while the C-Ala domain, along with tRNA(Ala), serves as a bridge to cooperatively bring together the editing and aminoacylation centers thus stimulating deacylation of misacylated tRNAs.</text>
</comment>
<dbReference type="RefSeq" id="WP_104937045.1">
    <property type="nucleotide sequence ID" value="NZ_CP021255.1"/>
</dbReference>
<dbReference type="Gene3D" id="3.30.980.10">
    <property type="entry name" value="Threonyl-trna Synthetase, Chain A, domain 2"/>
    <property type="match status" value="1"/>
</dbReference>
<feature type="domain" description="Alanyl-transfer RNA synthetases family profile" evidence="13">
    <location>
        <begin position="1"/>
        <end position="714"/>
    </location>
</feature>
<dbReference type="GO" id="GO:0000049">
    <property type="term" value="F:tRNA binding"/>
    <property type="evidence" value="ECO:0007669"/>
    <property type="project" value="UniProtKB-KW"/>
</dbReference>
<keyword evidence="4 11" id="KW-0479">Metal-binding</keyword>
<evidence type="ECO:0000256" key="3">
    <source>
        <dbReference type="ARBA" id="ARBA00022598"/>
    </source>
</evidence>
<dbReference type="Proteomes" id="UP000239867">
    <property type="component" value="Chromosome"/>
</dbReference>
<dbReference type="SMART" id="SM00863">
    <property type="entry name" value="tRNA_SAD"/>
    <property type="match status" value="1"/>
</dbReference>
<keyword evidence="11" id="KW-0963">Cytoplasm</keyword>
<dbReference type="Pfam" id="PF01411">
    <property type="entry name" value="tRNA-synt_2c"/>
    <property type="match status" value="1"/>
</dbReference>
<evidence type="ECO:0000256" key="9">
    <source>
        <dbReference type="ARBA" id="ARBA00022917"/>
    </source>
</evidence>
<dbReference type="AlphaFoldDB" id="A0A2L1GQB2"/>
<dbReference type="EC" id="6.1.1.7" evidence="11"/>
<feature type="binding site" evidence="11">
    <location>
        <position position="569"/>
    </location>
    <ligand>
        <name>Zn(2+)</name>
        <dbReference type="ChEBI" id="CHEBI:29105"/>
    </ligand>
</feature>
<reference evidence="14 15" key="1">
    <citation type="journal article" date="2018" name="MBio">
        <title>Insights into the evolution of host association through the isolation and characterization of a novel human periodontal pathobiont, Desulfobulbus oralis.</title>
        <authorList>
            <person name="Cross K.L."/>
            <person name="Chirania P."/>
            <person name="Xiong W."/>
            <person name="Beall C.J."/>
            <person name="Elkins J.G."/>
            <person name="Giannone R.J."/>
            <person name="Griffen A.L."/>
            <person name="Guss A.M."/>
            <person name="Hettich R.L."/>
            <person name="Joshi S.S."/>
            <person name="Mokrzan E.M."/>
            <person name="Martin R.K."/>
            <person name="Zhulin I.B."/>
            <person name="Leys E.J."/>
            <person name="Podar M."/>
        </authorList>
    </citation>
    <scope>NUCLEOTIDE SEQUENCE [LARGE SCALE GENOMIC DNA]</scope>
    <source>
        <strain evidence="14 15">ORNL</strain>
    </source>
</reference>
<keyword evidence="7 11" id="KW-0067">ATP-binding</keyword>
<dbReference type="InterPro" id="IPR018164">
    <property type="entry name" value="Ala-tRNA-synth_IIc_N"/>
</dbReference>
<dbReference type="FunFam" id="3.30.980.10:FF:000004">
    <property type="entry name" value="Alanine--tRNA ligase, cytoplasmic"/>
    <property type="match status" value="1"/>
</dbReference>
<dbReference type="HAMAP" id="MF_00036_B">
    <property type="entry name" value="Ala_tRNA_synth_B"/>
    <property type="match status" value="1"/>
</dbReference>
<keyword evidence="3 11" id="KW-0436">Ligase</keyword>
<dbReference type="InterPro" id="IPR002318">
    <property type="entry name" value="Ala-tRNA-lgiase_IIc"/>
</dbReference>
<dbReference type="InterPro" id="IPR018165">
    <property type="entry name" value="Ala-tRNA-synth_IIc_core"/>
</dbReference>
<evidence type="ECO:0000256" key="11">
    <source>
        <dbReference type="HAMAP-Rule" id="MF_00036"/>
    </source>
</evidence>
<dbReference type="Pfam" id="PF02272">
    <property type="entry name" value="DHHA1"/>
    <property type="match status" value="1"/>
</dbReference>
<dbReference type="Gene3D" id="2.40.30.130">
    <property type="match status" value="1"/>
</dbReference>
<dbReference type="SUPFAM" id="SSF55186">
    <property type="entry name" value="ThrRS/AlaRS common domain"/>
    <property type="match status" value="1"/>
</dbReference>
<dbReference type="GO" id="GO:0002161">
    <property type="term" value="F:aminoacyl-tRNA deacylase activity"/>
    <property type="evidence" value="ECO:0007669"/>
    <property type="project" value="TreeGrafter"/>
</dbReference>
<evidence type="ECO:0000256" key="5">
    <source>
        <dbReference type="ARBA" id="ARBA00022741"/>
    </source>
</evidence>
<dbReference type="GO" id="GO:0006419">
    <property type="term" value="P:alanyl-tRNA aminoacylation"/>
    <property type="evidence" value="ECO:0007669"/>
    <property type="project" value="UniProtKB-UniRule"/>
</dbReference>
<evidence type="ECO:0000256" key="2">
    <source>
        <dbReference type="ARBA" id="ARBA00022555"/>
    </source>
</evidence>
<dbReference type="InterPro" id="IPR045864">
    <property type="entry name" value="aa-tRNA-synth_II/BPL/LPL"/>
</dbReference>
<dbReference type="NCBIfam" id="TIGR00344">
    <property type="entry name" value="alaS"/>
    <property type="match status" value="1"/>
</dbReference>
<comment type="subcellular location">
    <subcellularLocation>
        <location evidence="11">Cytoplasm</location>
    </subcellularLocation>
</comment>
<evidence type="ECO:0000256" key="4">
    <source>
        <dbReference type="ARBA" id="ARBA00022723"/>
    </source>
</evidence>
<evidence type="ECO:0000313" key="14">
    <source>
        <dbReference type="EMBL" id="AVD71814.1"/>
    </source>
</evidence>
<dbReference type="Pfam" id="PF07973">
    <property type="entry name" value="tRNA_SAD"/>
    <property type="match status" value="1"/>
</dbReference>
<evidence type="ECO:0000256" key="6">
    <source>
        <dbReference type="ARBA" id="ARBA00022833"/>
    </source>
</evidence>
<comment type="similarity">
    <text evidence="1 11">Belongs to the class-II aminoacyl-tRNA synthetase family.</text>
</comment>
<dbReference type="GO" id="GO:0004813">
    <property type="term" value="F:alanine-tRNA ligase activity"/>
    <property type="evidence" value="ECO:0007669"/>
    <property type="project" value="UniProtKB-UniRule"/>
</dbReference>
<dbReference type="PANTHER" id="PTHR11777">
    <property type="entry name" value="ALANYL-TRNA SYNTHETASE"/>
    <property type="match status" value="1"/>
</dbReference>
<dbReference type="PRINTS" id="PR00980">
    <property type="entry name" value="TRNASYNTHALA"/>
</dbReference>
<evidence type="ECO:0000256" key="10">
    <source>
        <dbReference type="ARBA" id="ARBA00023146"/>
    </source>
</evidence>
<keyword evidence="15" id="KW-1185">Reference proteome</keyword>
<keyword evidence="8 11" id="KW-0694">RNA-binding</keyword>
<dbReference type="InterPro" id="IPR003156">
    <property type="entry name" value="DHHA1_dom"/>
</dbReference>
<comment type="function">
    <text evidence="11">Catalyzes the attachment of alanine to tRNA(Ala) in a two-step reaction: alanine is first activated by ATP to form Ala-AMP and then transferred to the acceptor end of tRNA(Ala). Also edits incorrectly charged Ser-tRNA(Ala) and Gly-tRNA(Ala) via its editing domain.</text>
</comment>
<dbReference type="Gene3D" id="3.10.310.40">
    <property type="match status" value="1"/>
</dbReference>
<dbReference type="PROSITE" id="PS50860">
    <property type="entry name" value="AA_TRNA_LIGASE_II_ALA"/>
    <property type="match status" value="1"/>
</dbReference>
<dbReference type="SUPFAM" id="SSF50447">
    <property type="entry name" value="Translation proteins"/>
    <property type="match status" value="1"/>
</dbReference>
<dbReference type="InterPro" id="IPR018163">
    <property type="entry name" value="Thr/Ala-tRNA-synth_IIc_edit"/>
</dbReference>
<dbReference type="FunFam" id="3.30.930.10:FF:000004">
    <property type="entry name" value="Alanine--tRNA ligase"/>
    <property type="match status" value="1"/>
</dbReference>
<dbReference type="PANTHER" id="PTHR11777:SF9">
    <property type="entry name" value="ALANINE--TRNA LIGASE, CYTOPLASMIC"/>
    <property type="match status" value="1"/>
</dbReference>
<dbReference type="InterPro" id="IPR023033">
    <property type="entry name" value="Ala_tRNA_ligase_euk/bac"/>
</dbReference>
<dbReference type="SUPFAM" id="SSF101353">
    <property type="entry name" value="Putative anticodon-binding domain of alanyl-tRNA synthetase (AlaRS)"/>
    <property type="match status" value="1"/>
</dbReference>
<gene>
    <name evidence="11" type="primary">alaS</name>
    <name evidence="14" type="ORF">CAY53_10345</name>
</gene>
<dbReference type="Gene3D" id="6.10.250.550">
    <property type="match status" value="1"/>
</dbReference>
<keyword evidence="9 11" id="KW-0648">Protein biosynthesis</keyword>
<keyword evidence="10 11" id="KW-0030">Aminoacyl-tRNA synthetase</keyword>
<dbReference type="OrthoDB" id="9803884at2"/>
<dbReference type="GO" id="GO:0008270">
    <property type="term" value="F:zinc ion binding"/>
    <property type="evidence" value="ECO:0007669"/>
    <property type="project" value="UniProtKB-UniRule"/>
</dbReference>
<keyword evidence="12" id="KW-0175">Coiled coil</keyword>
<evidence type="ECO:0000256" key="7">
    <source>
        <dbReference type="ARBA" id="ARBA00022840"/>
    </source>
</evidence>
<accession>A0A2L1GQB2</accession>
<dbReference type="SUPFAM" id="SSF55681">
    <property type="entry name" value="Class II aaRS and biotin synthetases"/>
    <property type="match status" value="1"/>
</dbReference>
<evidence type="ECO:0000256" key="8">
    <source>
        <dbReference type="ARBA" id="ARBA00022884"/>
    </source>
</evidence>
<organism evidence="14 15">
    <name type="scientific">Desulfobulbus oralis</name>
    <dbReference type="NCBI Taxonomy" id="1986146"/>
    <lineage>
        <taxon>Bacteria</taxon>
        <taxon>Pseudomonadati</taxon>
        <taxon>Thermodesulfobacteriota</taxon>
        <taxon>Desulfobulbia</taxon>
        <taxon>Desulfobulbales</taxon>
        <taxon>Desulfobulbaceae</taxon>
        <taxon>Desulfobulbus</taxon>
    </lineage>
</organism>
<evidence type="ECO:0000256" key="1">
    <source>
        <dbReference type="ARBA" id="ARBA00008226"/>
    </source>
</evidence>
<dbReference type="FunFam" id="3.10.310.40:FF:000001">
    <property type="entry name" value="Alanine--tRNA ligase"/>
    <property type="match status" value="1"/>
</dbReference>
<dbReference type="EMBL" id="CP021255">
    <property type="protein sequence ID" value="AVD71814.1"/>
    <property type="molecule type" value="Genomic_DNA"/>
</dbReference>